<dbReference type="EMBL" id="UINC01001826">
    <property type="protein sequence ID" value="SUZ89606.1"/>
    <property type="molecule type" value="Genomic_DNA"/>
</dbReference>
<organism evidence="1">
    <name type="scientific">marine metagenome</name>
    <dbReference type="NCBI Taxonomy" id="408172"/>
    <lineage>
        <taxon>unclassified sequences</taxon>
        <taxon>metagenomes</taxon>
        <taxon>ecological metagenomes</taxon>
    </lineage>
</organism>
<accession>A0A381RCT3</accession>
<evidence type="ECO:0000313" key="1">
    <source>
        <dbReference type="EMBL" id="SUZ89606.1"/>
    </source>
</evidence>
<reference evidence="1" key="1">
    <citation type="submission" date="2018-05" db="EMBL/GenBank/DDBJ databases">
        <authorList>
            <person name="Lanie J.A."/>
            <person name="Ng W.-L."/>
            <person name="Kazmierczak K.M."/>
            <person name="Andrzejewski T.M."/>
            <person name="Davidsen T.M."/>
            <person name="Wayne K.J."/>
            <person name="Tettelin H."/>
            <person name="Glass J.I."/>
            <person name="Rusch D."/>
            <person name="Podicherti R."/>
            <person name="Tsui H.-C.T."/>
            <person name="Winkler M.E."/>
        </authorList>
    </citation>
    <scope>NUCLEOTIDE SEQUENCE</scope>
</reference>
<protein>
    <submittedName>
        <fullName evidence="1">Uncharacterized protein</fullName>
    </submittedName>
</protein>
<gene>
    <name evidence="1" type="ORF">METZ01_LOCUS42460</name>
</gene>
<name>A0A381RCT3_9ZZZZ</name>
<sequence length="23" mass="2704">MLTSFSTPVFTEDKILQEYVIKN</sequence>
<dbReference type="AlphaFoldDB" id="A0A381RCT3"/>
<proteinExistence type="predicted"/>